<gene>
    <name evidence="4" type="ORF">HAX54_016371</name>
</gene>
<accession>A0ABS8RZX4</accession>
<dbReference type="InterPro" id="IPR006969">
    <property type="entry name" value="Stig-like"/>
</dbReference>
<evidence type="ECO:0000313" key="4">
    <source>
        <dbReference type="EMBL" id="MCD7452386.1"/>
    </source>
</evidence>
<reference evidence="4 5" key="1">
    <citation type="journal article" date="2021" name="BMC Genomics">
        <title>Datura genome reveals duplications of psychoactive alkaloid biosynthetic genes and high mutation rate following tissue culture.</title>
        <authorList>
            <person name="Rajewski A."/>
            <person name="Carter-House D."/>
            <person name="Stajich J."/>
            <person name="Litt A."/>
        </authorList>
    </citation>
    <scope>NUCLEOTIDE SEQUENCE [LARGE SCALE GENOMIC DNA]</scope>
    <source>
        <strain evidence="4">AR-01</strain>
    </source>
</reference>
<proteinExistence type="inferred from homology"/>
<dbReference type="Pfam" id="PF04885">
    <property type="entry name" value="Stig1"/>
    <property type="match status" value="1"/>
</dbReference>
<feature type="coiled-coil region" evidence="3">
    <location>
        <begin position="22"/>
        <end position="49"/>
    </location>
</feature>
<dbReference type="Proteomes" id="UP000823775">
    <property type="component" value="Unassembled WGS sequence"/>
</dbReference>
<keyword evidence="3" id="KW-0175">Coiled coil</keyword>
<dbReference type="PANTHER" id="PTHR33227">
    <property type="entry name" value="STIGMA-SPECIFIC STIG1-LIKE PROTEIN 3"/>
    <property type="match status" value="1"/>
</dbReference>
<comment type="similarity">
    <text evidence="1">Belongs to the STIG1 family.</text>
</comment>
<dbReference type="PANTHER" id="PTHR33227:SF18">
    <property type="entry name" value="STIGMA-SPECIFIC STIG1-LIKE PROTEIN 3"/>
    <property type="match status" value="1"/>
</dbReference>
<sequence>MSVVNLNPSFDKSPHTSLELVLLRKDKKIQELHEELQQERERSETFRQQLCTIVNDLVEHAEFMNTRVEDIVNIRKIELDYVQYFCVSVYCNCLCQSQLKCKAGSSKSELNACACYFQTLLEPSIYSNPRSHSFLVAITLALTISLLAMHKSNNPENNPRFQEDEKLSDTSTPAVEVPQLKRMKISRFLAQQEIKNPRAADHCHKDNEICHVLEGRNSTCCNNKCMDLGYDDHNCGACKRKCRFTETCCRGECVNLSYDKRHCGYCNNRCMPGGYCFYGMCDYA</sequence>
<name>A0ABS8RZX4_DATST</name>
<evidence type="ECO:0000256" key="3">
    <source>
        <dbReference type="SAM" id="Coils"/>
    </source>
</evidence>
<keyword evidence="2" id="KW-0732">Signal</keyword>
<organism evidence="4 5">
    <name type="scientific">Datura stramonium</name>
    <name type="common">Jimsonweed</name>
    <name type="synonym">Common thornapple</name>
    <dbReference type="NCBI Taxonomy" id="4076"/>
    <lineage>
        <taxon>Eukaryota</taxon>
        <taxon>Viridiplantae</taxon>
        <taxon>Streptophyta</taxon>
        <taxon>Embryophyta</taxon>
        <taxon>Tracheophyta</taxon>
        <taxon>Spermatophyta</taxon>
        <taxon>Magnoliopsida</taxon>
        <taxon>eudicotyledons</taxon>
        <taxon>Gunneridae</taxon>
        <taxon>Pentapetalae</taxon>
        <taxon>asterids</taxon>
        <taxon>lamiids</taxon>
        <taxon>Solanales</taxon>
        <taxon>Solanaceae</taxon>
        <taxon>Solanoideae</taxon>
        <taxon>Datureae</taxon>
        <taxon>Datura</taxon>
    </lineage>
</organism>
<evidence type="ECO:0000256" key="2">
    <source>
        <dbReference type="ARBA" id="ARBA00022729"/>
    </source>
</evidence>
<dbReference type="EMBL" id="JACEIK010000206">
    <property type="protein sequence ID" value="MCD7452386.1"/>
    <property type="molecule type" value="Genomic_DNA"/>
</dbReference>
<keyword evidence="5" id="KW-1185">Reference proteome</keyword>
<comment type="caution">
    <text evidence="4">The sequence shown here is derived from an EMBL/GenBank/DDBJ whole genome shotgun (WGS) entry which is preliminary data.</text>
</comment>
<evidence type="ECO:0000313" key="5">
    <source>
        <dbReference type="Proteomes" id="UP000823775"/>
    </source>
</evidence>
<protein>
    <submittedName>
        <fullName evidence="4">Uncharacterized protein</fullName>
    </submittedName>
</protein>
<evidence type="ECO:0000256" key="1">
    <source>
        <dbReference type="ARBA" id="ARBA00006010"/>
    </source>
</evidence>